<dbReference type="Pfam" id="PF00535">
    <property type="entry name" value="Glycos_transf_2"/>
    <property type="match status" value="1"/>
</dbReference>
<feature type="domain" description="Glycosyltransferase 2-like" evidence="4">
    <location>
        <begin position="11"/>
        <end position="138"/>
    </location>
</feature>
<evidence type="ECO:0000256" key="1">
    <source>
        <dbReference type="ARBA" id="ARBA00006739"/>
    </source>
</evidence>
<organism evidence="5">
    <name type="scientific">hydrothermal vent metagenome</name>
    <dbReference type="NCBI Taxonomy" id="652676"/>
    <lineage>
        <taxon>unclassified sequences</taxon>
        <taxon>metagenomes</taxon>
        <taxon>ecological metagenomes</taxon>
    </lineage>
</organism>
<comment type="similarity">
    <text evidence="1">Belongs to the glycosyltransferase 2 family.</text>
</comment>
<keyword evidence="2 5" id="KW-0328">Glycosyltransferase</keyword>
<keyword evidence="3 5" id="KW-0808">Transferase</keyword>
<dbReference type="InterPro" id="IPR029044">
    <property type="entry name" value="Nucleotide-diphossugar_trans"/>
</dbReference>
<dbReference type="InterPro" id="IPR050834">
    <property type="entry name" value="Glycosyltransf_2"/>
</dbReference>
<evidence type="ECO:0000259" key="4">
    <source>
        <dbReference type="Pfam" id="PF00535"/>
    </source>
</evidence>
<dbReference type="EC" id="2.4.1.-" evidence="5"/>
<dbReference type="PANTHER" id="PTHR43685:SF5">
    <property type="entry name" value="GLYCOSYLTRANSFERASE EPSE-RELATED"/>
    <property type="match status" value="1"/>
</dbReference>
<name>A0A3B0WTD3_9ZZZZ</name>
<dbReference type="EMBL" id="UOFC01000156">
    <property type="protein sequence ID" value="VAW47566.1"/>
    <property type="molecule type" value="Genomic_DNA"/>
</dbReference>
<gene>
    <name evidence="5" type="ORF">MNBD_GAMMA03-1323</name>
</gene>
<dbReference type="AlphaFoldDB" id="A0A3B0WTD3"/>
<dbReference type="PANTHER" id="PTHR43685">
    <property type="entry name" value="GLYCOSYLTRANSFERASE"/>
    <property type="match status" value="1"/>
</dbReference>
<accession>A0A3B0WTD3</accession>
<protein>
    <submittedName>
        <fullName evidence="5">Alpha-L-Rha alpha-1,3-L-rhamnosyltransferase</fullName>
        <ecNumber evidence="5">2.4.1.-</ecNumber>
    </submittedName>
</protein>
<dbReference type="Gene3D" id="3.90.550.10">
    <property type="entry name" value="Spore Coat Polysaccharide Biosynthesis Protein SpsA, Chain A"/>
    <property type="match status" value="1"/>
</dbReference>
<proteinExistence type="inferred from homology"/>
<reference evidence="5" key="1">
    <citation type="submission" date="2018-06" db="EMBL/GenBank/DDBJ databases">
        <authorList>
            <person name="Zhirakovskaya E."/>
        </authorList>
    </citation>
    <scope>NUCLEOTIDE SEQUENCE</scope>
</reference>
<evidence type="ECO:0000256" key="3">
    <source>
        <dbReference type="ARBA" id="ARBA00022679"/>
    </source>
</evidence>
<evidence type="ECO:0000313" key="5">
    <source>
        <dbReference type="EMBL" id="VAW47566.1"/>
    </source>
</evidence>
<dbReference type="InterPro" id="IPR001173">
    <property type="entry name" value="Glyco_trans_2-like"/>
</dbReference>
<dbReference type="GO" id="GO:0016757">
    <property type="term" value="F:glycosyltransferase activity"/>
    <property type="evidence" value="ECO:0007669"/>
    <property type="project" value="UniProtKB-KW"/>
</dbReference>
<sequence length="290" mass="34063">MSVNLSPNIAVLLAAYNGRQWIEEQVNSILFQKKVRVHLFISVDLSSDGTYEWCKEFENKHSNVTVLEYGELFGGAAKNFFRLIRDVDFSSYDFVAFSDQDDIWLDNKLSHACKMITSKQLDVYSSDVIAVWEDGREKLVKKSYPQKQFDYLFEAGGPGCTYVFRHDVLQLFKCFLINNWSAVNQISLHDWMIYAFYRSQGNTWYIDNQPLMYYRQHASNQVGFNFGLKAYFTRLMMSKWYRTEVEKIFNLTAPAVISLDRITLIKQFCQLRRRPRDVVALLIMLVVRVF</sequence>
<dbReference type="SUPFAM" id="SSF53448">
    <property type="entry name" value="Nucleotide-diphospho-sugar transferases"/>
    <property type="match status" value="1"/>
</dbReference>
<evidence type="ECO:0000256" key="2">
    <source>
        <dbReference type="ARBA" id="ARBA00022676"/>
    </source>
</evidence>